<name>A0A3B0Z7U6_9ZZZZ</name>
<sequence>MATSRSNPLNEEWQTLHQDYERYDRYSLLIKLAAILSSLIVIGLTIHLWVALIFILVLWLQEGIWRTVQARTSERLLTLEQLIKRDEQKAAMQFYSDWEATRHGTSGLIKEYMRNALRPTVAYPYIVLLAILVTIYMMK</sequence>
<proteinExistence type="predicted"/>
<gene>
    <name evidence="1" type="ORF">MNBD_GAMMA17-672</name>
</gene>
<evidence type="ECO:0000313" key="1">
    <source>
        <dbReference type="EMBL" id="VAW87611.1"/>
    </source>
</evidence>
<protein>
    <submittedName>
        <fullName evidence="1">Uncharacterized protein</fullName>
    </submittedName>
</protein>
<organism evidence="1">
    <name type="scientific">hydrothermal vent metagenome</name>
    <dbReference type="NCBI Taxonomy" id="652676"/>
    <lineage>
        <taxon>unclassified sequences</taxon>
        <taxon>metagenomes</taxon>
        <taxon>ecological metagenomes</taxon>
    </lineage>
</organism>
<dbReference type="AlphaFoldDB" id="A0A3B0Z7U6"/>
<accession>A0A3B0Z7U6</accession>
<reference evidence="1" key="1">
    <citation type="submission" date="2018-06" db="EMBL/GenBank/DDBJ databases">
        <authorList>
            <person name="Zhirakovskaya E."/>
        </authorList>
    </citation>
    <scope>NUCLEOTIDE SEQUENCE</scope>
</reference>
<dbReference type="EMBL" id="UOFQ01000068">
    <property type="protein sequence ID" value="VAW87611.1"/>
    <property type="molecule type" value="Genomic_DNA"/>
</dbReference>